<reference evidence="5" key="2">
    <citation type="submission" date="2025-08" db="UniProtKB">
        <authorList>
            <consortium name="Ensembl"/>
        </authorList>
    </citation>
    <scope>IDENTIFICATION</scope>
</reference>
<dbReference type="OMA" id="DIAGHGY"/>
<dbReference type="InterPro" id="IPR002172">
    <property type="entry name" value="LDrepeatLR_classA_rpt"/>
</dbReference>
<dbReference type="InParanoid" id="H2YXX7"/>
<dbReference type="Gene3D" id="4.10.400.10">
    <property type="entry name" value="Low-density Lipoprotein Receptor"/>
    <property type="match status" value="1"/>
</dbReference>
<dbReference type="GO" id="GO:0031640">
    <property type="term" value="P:killing of cells of another organism"/>
    <property type="evidence" value="ECO:0007669"/>
    <property type="project" value="UniProtKB-KW"/>
</dbReference>
<dbReference type="SUPFAM" id="SSF57424">
    <property type="entry name" value="LDL receptor-like module"/>
    <property type="match status" value="1"/>
</dbReference>
<dbReference type="PANTHER" id="PTHR45742:SF8">
    <property type="entry name" value="FLOCCULATION PROTEIN FLO11"/>
    <property type="match status" value="1"/>
</dbReference>
<reference evidence="6" key="1">
    <citation type="submission" date="2003-08" db="EMBL/GenBank/DDBJ databases">
        <authorList>
            <person name="Birren B."/>
            <person name="Nusbaum C."/>
            <person name="Abebe A."/>
            <person name="Abouelleil A."/>
            <person name="Adekoya E."/>
            <person name="Ait-zahra M."/>
            <person name="Allen N."/>
            <person name="Allen T."/>
            <person name="An P."/>
            <person name="Anderson M."/>
            <person name="Anderson S."/>
            <person name="Arachchi H."/>
            <person name="Armbruster J."/>
            <person name="Bachantsang P."/>
            <person name="Baldwin J."/>
            <person name="Barry A."/>
            <person name="Bayul T."/>
            <person name="Blitshsteyn B."/>
            <person name="Bloom T."/>
            <person name="Blye J."/>
            <person name="Boguslavskiy L."/>
            <person name="Borowsky M."/>
            <person name="Boukhgalter B."/>
            <person name="Brunache A."/>
            <person name="Butler J."/>
            <person name="Calixte N."/>
            <person name="Calvo S."/>
            <person name="Camarata J."/>
            <person name="Campo K."/>
            <person name="Chang J."/>
            <person name="Cheshatsang Y."/>
            <person name="Citroen M."/>
            <person name="Collymore A."/>
            <person name="Considine T."/>
            <person name="Cook A."/>
            <person name="Cooke P."/>
            <person name="Corum B."/>
            <person name="Cuomo C."/>
            <person name="David R."/>
            <person name="Dawoe T."/>
            <person name="Degray S."/>
            <person name="Dodge S."/>
            <person name="Dooley K."/>
            <person name="Dorje P."/>
            <person name="Dorjee K."/>
            <person name="Dorris L."/>
            <person name="Duffey N."/>
            <person name="Dupes A."/>
            <person name="Elkins T."/>
            <person name="Engels R."/>
            <person name="Erickson J."/>
            <person name="Farina A."/>
            <person name="Faro S."/>
            <person name="Ferreira P."/>
            <person name="Fischer H."/>
            <person name="Fitzgerald M."/>
            <person name="Foley K."/>
            <person name="Gage D."/>
            <person name="Galagan J."/>
            <person name="Gearin G."/>
            <person name="Gnerre S."/>
            <person name="Gnirke A."/>
            <person name="Goyette A."/>
            <person name="Graham J."/>
            <person name="Grandbois E."/>
            <person name="Gyaltsen K."/>
            <person name="Hafez N."/>
            <person name="Hagopian D."/>
            <person name="Hagos B."/>
            <person name="Hall J."/>
            <person name="Hatcher B."/>
            <person name="Heller A."/>
            <person name="Higgins H."/>
            <person name="Honan T."/>
            <person name="Horn A."/>
            <person name="Houde N."/>
            <person name="Hughes L."/>
            <person name="Hulme W."/>
            <person name="Husby E."/>
            <person name="Iliev I."/>
            <person name="Jaffe D."/>
            <person name="Jones C."/>
            <person name="Kamal M."/>
            <person name="Kamat A."/>
            <person name="Kamvysselis M."/>
            <person name="Karlsson E."/>
            <person name="Kells C."/>
            <person name="Kieu A."/>
            <person name="Kisner P."/>
            <person name="Kodira C."/>
            <person name="Kulbokas E."/>
            <person name="Labutti K."/>
            <person name="Lama D."/>
            <person name="Landers T."/>
            <person name="Leger J."/>
            <person name="Levine S."/>
            <person name="Lewis D."/>
            <person name="Lewis T."/>
            <person name="Lindblad-toh K."/>
            <person name="Liu X."/>
            <person name="Lokyitsang T."/>
            <person name="Lokyitsang Y."/>
            <person name="Lucien O."/>
            <person name="Lui A."/>
            <person name="Ma L.J."/>
            <person name="Mabbitt R."/>
            <person name="Macdonald J."/>
            <person name="Maclean C."/>
            <person name="Major J."/>
            <person name="Manning J."/>
            <person name="Marabella R."/>
            <person name="Maru K."/>
            <person name="Matthews C."/>
            <person name="Mauceli E."/>
            <person name="Mccarthy M."/>
            <person name="Mcdonough S."/>
            <person name="Mcghee T."/>
            <person name="Meldrim J."/>
            <person name="Meneus L."/>
            <person name="Mesirov J."/>
            <person name="Mihalev A."/>
            <person name="Mihova T."/>
            <person name="Mikkelsen T."/>
            <person name="Mlenga V."/>
            <person name="Moru K."/>
            <person name="Mozes J."/>
            <person name="Mulrain L."/>
            <person name="Munson G."/>
            <person name="Naylor J."/>
            <person name="Newes C."/>
            <person name="Nguyen C."/>
            <person name="Nguyen N."/>
            <person name="Nguyen T."/>
            <person name="Nicol R."/>
            <person name="Nielsen C."/>
            <person name="Nizzari M."/>
            <person name="Norbu C."/>
            <person name="Norbu N."/>
            <person name="O'donnell P."/>
            <person name="Okoawo O."/>
            <person name="O'leary S."/>
            <person name="Omotosho B."/>
            <person name="O'neill K."/>
            <person name="Osman S."/>
            <person name="Parker S."/>
            <person name="Perrin D."/>
            <person name="Phunkhang P."/>
            <person name="Piqani B."/>
            <person name="Purcell S."/>
            <person name="Rachupka T."/>
            <person name="Ramasamy U."/>
            <person name="Rameau R."/>
            <person name="Ray V."/>
            <person name="Raymond C."/>
            <person name="Retta R."/>
            <person name="Richardson S."/>
            <person name="Rise C."/>
            <person name="Rodriguez J."/>
            <person name="Rogers J."/>
            <person name="Rogov P."/>
            <person name="Rutman M."/>
            <person name="Schupbach R."/>
            <person name="Seaman C."/>
            <person name="Settipalli S."/>
            <person name="Sharpe T."/>
            <person name="Sheridan J."/>
            <person name="Sherpa N."/>
            <person name="Shi J."/>
            <person name="Smirnov S."/>
            <person name="Smith C."/>
            <person name="Sougnez C."/>
            <person name="Spencer B."/>
            <person name="Stalker J."/>
            <person name="Stange-thomann N."/>
            <person name="Stavropoulos S."/>
            <person name="Stetson K."/>
            <person name="Stone C."/>
            <person name="Stone S."/>
            <person name="Stubbs M."/>
            <person name="Talamas J."/>
            <person name="Tchuinga P."/>
            <person name="Tenzing P."/>
            <person name="Tesfaye S."/>
            <person name="Theodore J."/>
            <person name="Thoulutsang Y."/>
            <person name="Topham K."/>
            <person name="Towey S."/>
            <person name="Tsamla T."/>
            <person name="Tsomo N."/>
            <person name="Vallee D."/>
            <person name="Vassiliev H."/>
            <person name="Venkataraman V."/>
            <person name="Vinson J."/>
            <person name="Vo A."/>
            <person name="Wade C."/>
            <person name="Wang S."/>
            <person name="Wangchuk T."/>
            <person name="Wangdi T."/>
            <person name="Whittaker C."/>
            <person name="Wilkinson J."/>
            <person name="Wu Y."/>
            <person name="Wyman D."/>
            <person name="Yadav S."/>
            <person name="Yang S."/>
            <person name="Yang X."/>
            <person name="Yeager S."/>
            <person name="Yee E."/>
            <person name="Young G."/>
            <person name="Zainoun J."/>
            <person name="Zembeck L."/>
            <person name="Zimmer A."/>
            <person name="Zody M."/>
            <person name="Lander E."/>
        </authorList>
    </citation>
    <scope>NUCLEOTIDE SEQUENCE [LARGE SCALE GENOMIC DNA]</scope>
</reference>
<proteinExistence type="predicted"/>
<organism evidence="5 6">
    <name type="scientific">Ciona savignyi</name>
    <name type="common">Pacific transparent sea squirt</name>
    <dbReference type="NCBI Taxonomy" id="51511"/>
    <lineage>
        <taxon>Eukaryota</taxon>
        <taxon>Metazoa</taxon>
        <taxon>Chordata</taxon>
        <taxon>Tunicata</taxon>
        <taxon>Ascidiacea</taxon>
        <taxon>Phlebobranchia</taxon>
        <taxon>Cionidae</taxon>
        <taxon>Ciona</taxon>
    </lineage>
</organism>
<dbReference type="Pfam" id="PF00057">
    <property type="entry name" value="Ldl_recept_a"/>
    <property type="match status" value="1"/>
</dbReference>
<evidence type="ECO:0000256" key="3">
    <source>
        <dbReference type="ARBA" id="ARBA00022852"/>
    </source>
</evidence>
<dbReference type="HOGENOM" id="CLU_1921787_0_0_1"/>
<dbReference type="AlphaFoldDB" id="H2YXX7"/>
<protein>
    <submittedName>
        <fullName evidence="5">Uncharacterized protein</fullName>
    </submittedName>
</protein>
<reference evidence="5" key="3">
    <citation type="submission" date="2025-09" db="UniProtKB">
        <authorList>
            <consortium name="Ensembl"/>
        </authorList>
    </citation>
    <scope>IDENTIFICATION</scope>
</reference>
<dbReference type="InterPro" id="IPR036055">
    <property type="entry name" value="LDL_receptor-like_sf"/>
</dbReference>
<dbReference type="Proteomes" id="UP000007875">
    <property type="component" value="Unassembled WGS sequence"/>
</dbReference>
<dbReference type="Ensembl" id="ENSCSAVT00000010312.1">
    <property type="protein sequence ID" value="ENSCSAVP00000010188.1"/>
    <property type="gene ID" value="ENSCSAVG00000006013.1"/>
</dbReference>
<evidence type="ECO:0000313" key="6">
    <source>
        <dbReference type="Proteomes" id="UP000007875"/>
    </source>
</evidence>
<dbReference type="CDD" id="cd00112">
    <property type="entry name" value="LDLa"/>
    <property type="match status" value="1"/>
</dbReference>
<keyword evidence="6" id="KW-1185">Reference proteome</keyword>
<dbReference type="STRING" id="51511.ENSCSAVP00000010188"/>
<dbReference type="PANTHER" id="PTHR45742">
    <property type="entry name" value="COMPLEMENT COMPONENT C6"/>
    <property type="match status" value="1"/>
</dbReference>
<evidence type="ECO:0000256" key="1">
    <source>
        <dbReference type="ARBA" id="ARBA00004613"/>
    </source>
</evidence>
<keyword evidence="3" id="KW-0204">Cytolysis</keyword>
<evidence type="ECO:0000313" key="5">
    <source>
        <dbReference type="Ensembl" id="ENSCSAVP00000010188.1"/>
    </source>
</evidence>
<sequence length="132" mass="15124">MSCVSKHLTCNKDNDCGDFSDERYCNKTWSPCGSRTYLNIPNADIAGHGYDIIKEKERGSFLDNNRFNGRCYTVRSGDHNTLFRKPFNIQSYNFQVSASTSFHVKSYQSAKSFFQDERSSFKKSHNVGASYL</sequence>
<dbReference type="GO" id="GO:0005576">
    <property type="term" value="C:extracellular region"/>
    <property type="evidence" value="ECO:0007669"/>
    <property type="project" value="UniProtKB-SubCell"/>
</dbReference>
<accession>H2YXX7</accession>
<keyword evidence="4" id="KW-1015">Disulfide bond</keyword>
<keyword evidence="2" id="KW-0964">Secreted</keyword>
<name>H2YXX7_CIOSA</name>
<comment type="subcellular location">
    <subcellularLocation>
        <location evidence="1">Secreted</location>
    </subcellularLocation>
</comment>
<evidence type="ECO:0000256" key="4">
    <source>
        <dbReference type="ARBA" id="ARBA00023157"/>
    </source>
</evidence>
<evidence type="ECO:0000256" key="2">
    <source>
        <dbReference type="ARBA" id="ARBA00022525"/>
    </source>
</evidence>